<sequence length="442" mass="49385">MEGDAGVHRPLLKVDVSGIGAGPNSSASHGYGTVERPRISPERSRRESTLGRVPEEDQVVEDVIDVEDPEEVDWELEQQDLYSGSYRRIVLLYTFVPASSLLVLALLAVLPPLLWPVHDQHPLPHPPYFPSPIPELLVSSALWSLSHLVRVPLYSMFSGALHALHPALVTILFQMFYAFIYNTLRLSAIPILRLRHEMDFPSPTWHDLTFRRVWWLALGWAAIETIVAIVQEYQQIALYKDVMVSEEEIAEIIGRARSGSGSRFGASQEEILILSPRSPGEPAALQRQNSGDTTDEVQPASQRLSEAIELEVDRDLERLVNLKEREELEEIYGLPIIRIPVFLSCLQRIDSIIITLGITLILSASYLRSNLSISIFTSSISLSSNHPFIVAFPLILLLNTFLSLLYTPLILPRIGIQTTAYIGFLVGLGSLFTGLGLWRALS</sequence>
<keyword evidence="2" id="KW-1133">Transmembrane helix</keyword>
<feature type="transmembrane region" description="Helical" evidence="2">
    <location>
        <begin position="349"/>
        <end position="367"/>
    </location>
</feature>
<evidence type="ECO:0000313" key="3">
    <source>
        <dbReference type="EMBL" id="KAH8077103.1"/>
    </source>
</evidence>
<protein>
    <submittedName>
        <fullName evidence="3">Uncharacterized protein</fullName>
    </submittedName>
</protein>
<reference evidence="3" key="1">
    <citation type="journal article" date="2021" name="New Phytol.">
        <title>Evolutionary innovations through gain and loss of genes in the ectomycorrhizal Boletales.</title>
        <authorList>
            <person name="Wu G."/>
            <person name="Miyauchi S."/>
            <person name="Morin E."/>
            <person name="Kuo A."/>
            <person name="Drula E."/>
            <person name="Varga T."/>
            <person name="Kohler A."/>
            <person name="Feng B."/>
            <person name="Cao Y."/>
            <person name="Lipzen A."/>
            <person name="Daum C."/>
            <person name="Hundley H."/>
            <person name="Pangilinan J."/>
            <person name="Johnson J."/>
            <person name="Barry K."/>
            <person name="LaButti K."/>
            <person name="Ng V."/>
            <person name="Ahrendt S."/>
            <person name="Min B."/>
            <person name="Choi I.G."/>
            <person name="Park H."/>
            <person name="Plett J.M."/>
            <person name="Magnuson J."/>
            <person name="Spatafora J.W."/>
            <person name="Nagy L.G."/>
            <person name="Henrissat B."/>
            <person name="Grigoriev I.V."/>
            <person name="Yang Z.L."/>
            <person name="Xu J."/>
            <person name="Martin F.M."/>
        </authorList>
    </citation>
    <scope>NUCLEOTIDE SEQUENCE</scope>
    <source>
        <strain evidence="3">KKN 215</strain>
    </source>
</reference>
<accession>A0A8K0UDG1</accession>
<dbReference type="EMBL" id="JAEVFJ010000066">
    <property type="protein sequence ID" value="KAH8077103.1"/>
    <property type="molecule type" value="Genomic_DNA"/>
</dbReference>
<dbReference type="OrthoDB" id="3364069at2759"/>
<keyword evidence="4" id="KW-1185">Reference proteome</keyword>
<organism evidence="3 4">
    <name type="scientific">Cristinia sonorae</name>
    <dbReference type="NCBI Taxonomy" id="1940300"/>
    <lineage>
        <taxon>Eukaryota</taxon>
        <taxon>Fungi</taxon>
        <taxon>Dikarya</taxon>
        <taxon>Basidiomycota</taxon>
        <taxon>Agaricomycotina</taxon>
        <taxon>Agaricomycetes</taxon>
        <taxon>Agaricomycetidae</taxon>
        <taxon>Agaricales</taxon>
        <taxon>Pleurotineae</taxon>
        <taxon>Stephanosporaceae</taxon>
        <taxon>Cristinia</taxon>
    </lineage>
</organism>
<dbReference type="Proteomes" id="UP000813824">
    <property type="component" value="Unassembled WGS sequence"/>
</dbReference>
<feature type="compositionally biased region" description="Basic and acidic residues" evidence="1">
    <location>
        <begin position="35"/>
        <end position="52"/>
    </location>
</feature>
<keyword evidence="2" id="KW-0472">Membrane</keyword>
<dbReference type="AlphaFoldDB" id="A0A8K0UDG1"/>
<feature type="region of interest" description="Disordered" evidence="1">
    <location>
        <begin position="279"/>
        <end position="298"/>
    </location>
</feature>
<feature type="transmembrane region" description="Helical" evidence="2">
    <location>
        <begin position="419"/>
        <end position="441"/>
    </location>
</feature>
<evidence type="ECO:0000313" key="4">
    <source>
        <dbReference type="Proteomes" id="UP000813824"/>
    </source>
</evidence>
<feature type="transmembrane region" description="Helical" evidence="2">
    <location>
        <begin position="387"/>
        <end position="407"/>
    </location>
</feature>
<evidence type="ECO:0000256" key="2">
    <source>
        <dbReference type="SAM" id="Phobius"/>
    </source>
</evidence>
<proteinExistence type="predicted"/>
<feature type="transmembrane region" description="Helical" evidence="2">
    <location>
        <begin position="90"/>
        <end position="116"/>
    </location>
</feature>
<name>A0A8K0UDG1_9AGAR</name>
<evidence type="ECO:0000256" key="1">
    <source>
        <dbReference type="SAM" id="MobiDB-lite"/>
    </source>
</evidence>
<feature type="transmembrane region" description="Helical" evidence="2">
    <location>
        <begin position="167"/>
        <end position="192"/>
    </location>
</feature>
<feature type="region of interest" description="Disordered" evidence="1">
    <location>
        <begin position="18"/>
        <end position="52"/>
    </location>
</feature>
<gene>
    <name evidence="3" type="ORF">BXZ70DRAFT_1002933</name>
</gene>
<comment type="caution">
    <text evidence="3">The sequence shown here is derived from an EMBL/GenBank/DDBJ whole genome shotgun (WGS) entry which is preliminary data.</text>
</comment>
<keyword evidence="2" id="KW-0812">Transmembrane</keyword>